<gene>
    <name evidence="1" type="ORF">HG543_47355</name>
</gene>
<comment type="caution">
    <text evidence="1">The sequence shown here is derived from an EMBL/GenBank/DDBJ whole genome shotgun (WGS) entry which is preliminary data.</text>
</comment>
<protein>
    <submittedName>
        <fullName evidence="1">Uncharacterized protein</fullName>
    </submittedName>
</protein>
<dbReference type="RefSeq" id="WP_169351567.1">
    <property type="nucleotide sequence ID" value="NZ_JABBJJ010000421.1"/>
</dbReference>
<evidence type="ECO:0000313" key="1">
    <source>
        <dbReference type="EMBL" id="NMO22425.1"/>
    </source>
</evidence>
<dbReference type="EMBL" id="JABBJJ010000421">
    <property type="protein sequence ID" value="NMO22425.1"/>
    <property type="molecule type" value="Genomic_DNA"/>
</dbReference>
<accession>A0A848LWM5</accession>
<keyword evidence="2" id="KW-1185">Reference proteome</keyword>
<dbReference type="Proteomes" id="UP000518300">
    <property type="component" value="Unassembled WGS sequence"/>
</dbReference>
<evidence type="ECO:0000313" key="2">
    <source>
        <dbReference type="Proteomes" id="UP000518300"/>
    </source>
</evidence>
<reference evidence="1 2" key="1">
    <citation type="submission" date="2020-04" db="EMBL/GenBank/DDBJ databases">
        <title>Draft genome of Pyxidicoccus fallax type strain.</title>
        <authorList>
            <person name="Whitworth D.E."/>
        </authorList>
    </citation>
    <scope>NUCLEOTIDE SEQUENCE [LARGE SCALE GENOMIC DNA]</scope>
    <source>
        <strain evidence="1 2">DSM 14698</strain>
    </source>
</reference>
<name>A0A848LWM5_9BACT</name>
<dbReference type="AlphaFoldDB" id="A0A848LWM5"/>
<organism evidence="1 2">
    <name type="scientific">Pyxidicoccus fallax</name>
    <dbReference type="NCBI Taxonomy" id="394095"/>
    <lineage>
        <taxon>Bacteria</taxon>
        <taxon>Pseudomonadati</taxon>
        <taxon>Myxococcota</taxon>
        <taxon>Myxococcia</taxon>
        <taxon>Myxococcales</taxon>
        <taxon>Cystobacterineae</taxon>
        <taxon>Myxococcaceae</taxon>
        <taxon>Pyxidicoccus</taxon>
    </lineage>
</organism>
<sequence>MISEDLDLQQLTADLKRTLGPGEPVGYLRGKALMRDVLVHIRGFSELEAEELVDTLELRGFLRFLGDPSERSVADAHWDITPHA</sequence>
<proteinExistence type="predicted"/>